<accession>A0ABS6THR5</accession>
<keyword evidence="2" id="KW-1185">Reference proteome</keyword>
<dbReference type="Proteomes" id="UP000774130">
    <property type="component" value="Unassembled WGS sequence"/>
</dbReference>
<evidence type="ECO:0000313" key="1">
    <source>
        <dbReference type="EMBL" id="MBV7392426.1"/>
    </source>
</evidence>
<dbReference type="EMBL" id="JAHUZB010000011">
    <property type="protein sequence ID" value="MBV7392426.1"/>
    <property type="molecule type" value="Genomic_DNA"/>
</dbReference>
<organism evidence="1 2">
    <name type="scientific">Enterococcus alishanensis</name>
    <dbReference type="NCBI Taxonomy" id="1303817"/>
    <lineage>
        <taxon>Bacteria</taxon>
        <taxon>Bacillati</taxon>
        <taxon>Bacillota</taxon>
        <taxon>Bacilli</taxon>
        <taxon>Lactobacillales</taxon>
        <taxon>Enterococcaceae</taxon>
        <taxon>Enterococcus</taxon>
    </lineage>
</organism>
<reference evidence="1 2" key="1">
    <citation type="submission" date="2021-06" db="EMBL/GenBank/DDBJ databases">
        <title>Enterococcus alishanensis sp. nov., a novel lactic acid bacterium isolated from fresh coffee beans.</title>
        <authorList>
            <person name="Chen Y.-S."/>
        </authorList>
    </citation>
    <scope>NUCLEOTIDE SEQUENCE [LARGE SCALE GENOMIC DNA]</scope>
    <source>
        <strain evidence="1 2">ALS3</strain>
    </source>
</reference>
<proteinExistence type="predicted"/>
<gene>
    <name evidence="1" type="ORF">KUA55_17345</name>
</gene>
<comment type="caution">
    <text evidence="1">The sequence shown here is derived from an EMBL/GenBank/DDBJ whole genome shotgun (WGS) entry which is preliminary data.</text>
</comment>
<dbReference type="PANTHER" id="PTHR37954">
    <property type="entry name" value="BLL4979 PROTEIN"/>
    <property type="match status" value="1"/>
</dbReference>
<dbReference type="InterPro" id="IPR003748">
    <property type="entry name" value="DUF169"/>
</dbReference>
<dbReference type="Pfam" id="PF02596">
    <property type="entry name" value="DUF169"/>
    <property type="match status" value="1"/>
</dbReference>
<name>A0ABS6THR5_9ENTE</name>
<dbReference type="PANTHER" id="PTHR37954:SF3">
    <property type="entry name" value="DUF169 DOMAIN-CONTAINING PROTEIN"/>
    <property type="match status" value="1"/>
</dbReference>
<evidence type="ECO:0000313" key="2">
    <source>
        <dbReference type="Proteomes" id="UP000774130"/>
    </source>
</evidence>
<sequence length="265" mass="30223">MNNYLKLNQRLNTLLNLERKIVGVTFLKDEETFKEHPATSFKNMMPYCQSIKKATEGYDFKLTAKNFACLASAVAMGLIPNDDYSSSGRKHTDMGCYQDIDTSKSIADDMVYVKEKNYGVAIQPIEKWQGNPDVVVLITTPFNAMRMIQGNAYFEGQLKNIKLAGMQAICQEATSYPFVTDQINISMMCSGTRYVAQWKDEELAIGVPFNKFEKMIRGIEATLNPMELREKKKIIEEKLTQTNNLNYDVKKNQNYFKGAYTGIKK</sequence>
<protein>
    <submittedName>
        <fullName evidence="1">DUF169 domain-containing protein</fullName>
    </submittedName>
</protein>
<dbReference type="RefSeq" id="WP_218327632.1">
    <property type="nucleotide sequence ID" value="NZ_JAHUZB010000011.1"/>
</dbReference>